<protein>
    <submittedName>
        <fullName evidence="1">Uncharacterized protein</fullName>
    </submittedName>
</protein>
<dbReference type="KEGG" id="bgt:106077228"/>
<dbReference type="STRING" id="6526.A0A2C9KRE9"/>
<dbReference type="VEuPathDB" id="VectorBase:BGLAX_052624"/>
<proteinExistence type="predicted"/>
<dbReference type="InterPro" id="IPR042104">
    <property type="entry name" value="PKS_dehydratase_sf"/>
</dbReference>
<dbReference type="Gene3D" id="3.40.50.150">
    <property type="entry name" value="Vaccinia Virus protein VP39"/>
    <property type="match status" value="1"/>
</dbReference>
<name>A0A2C9KRE9_BIOGL</name>
<dbReference type="AlphaFoldDB" id="A0A2C9KRE9"/>
<dbReference type="InterPro" id="IPR029063">
    <property type="entry name" value="SAM-dependent_MTases_sf"/>
</dbReference>
<evidence type="ECO:0000313" key="1">
    <source>
        <dbReference type="EnsemblMetazoa" id="BGLB022689-PA"/>
    </source>
</evidence>
<organism evidence="1 2">
    <name type="scientific">Biomphalaria glabrata</name>
    <name type="common">Bloodfluke planorb</name>
    <name type="synonym">Freshwater snail</name>
    <dbReference type="NCBI Taxonomy" id="6526"/>
    <lineage>
        <taxon>Eukaryota</taxon>
        <taxon>Metazoa</taxon>
        <taxon>Spiralia</taxon>
        <taxon>Lophotrochozoa</taxon>
        <taxon>Mollusca</taxon>
        <taxon>Gastropoda</taxon>
        <taxon>Heterobranchia</taxon>
        <taxon>Euthyneura</taxon>
        <taxon>Panpulmonata</taxon>
        <taxon>Hygrophila</taxon>
        <taxon>Lymnaeoidea</taxon>
        <taxon>Planorbidae</taxon>
        <taxon>Biomphalaria</taxon>
    </lineage>
</organism>
<dbReference type="Gene3D" id="3.10.129.110">
    <property type="entry name" value="Polyketide synthase dehydratase"/>
    <property type="match status" value="1"/>
</dbReference>
<evidence type="ECO:0000313" key="2">
    <source>
        <dbReference type="Proteomes" id="UP000076420"/>
    </source>
</evidence>
<dbReference type="Proteomes" id="UP000076420">
    <property type="component" value="Unassembled WGS sequence"/>
</dbReference>
<reference evidence="1" key="1">
    <citation type="submission" date="2020-05" db="UniProtKB">
        <authorList>
            <consortium name="EnsemblMetazoa"/>
        </authorList>
    </citation>
    <scope>IDENTIFICATION</scope>
    <source>
        <strain evidence="1">BB02</strain>
    </source>
</reference>
<dbReference type="EnsemblMetazoa" id="BGLB022689-RA">
    <property type="protein sequence ID" value="BGLB022689-PA"/>
    <property type="gene ID" value="BGLB022689"/>
</dbReference>
<dbReference type="VEuPathDB" id="VectorBase:BGLB022689"/>
<gene>
    <name evidence="1" type="primary">106077228</name>
</gene>
<accession>A0A2C9KRE9</accession>
<sequence>SQFSLEWNGNWILFLDYIMQTTMSKKSQGKRCLPYKLKSLEIDAVSLPVVTSSPINLKTTVQGELTECTGVRLSELKVHELTRSSPVNSSMDITTFMPYTETPEGMFDESLRSYSEDCLGFILHQLKNVSHTLLSRWFSRKAVEELSNAKSHKTSASLDHYLHSEDCVLARYLKNVFTCCRDKNETKMAEIFTELETTLFKDRLFSSMNADQILKPCLDIIMDNLNVYSMSIFEIDGGRTRVFPRIINLLKHEPKCAFSYTIGAAKVVHDIEAAEMGVQEVIWDFGSNNSVVKTNYCHLVIARNAWHKQKDPKEALLQAKDLVFQEGFLLVEEITDAFPLGYMIDGFKSKFEDAQ</sequence>